<protein>
    <recommendedName>
        <fullName evidence="3">F-box domain-containing protein</fullName>
    </recommendedName>
</protein>
<dbReference type="EMBL" id="KN817713">
    <property type="protein sequence ID" value="KJA13792.1"/>
    <property type="molecule type" value="Genomic_DNA"/>
</dbReference>
<proteinExistence type="predicted"/>
<organism evidence="1 2">
    <name type="scientific">Hypholoma sublateritium (strain FD-334 SS-4)</name>
    <dbReference type="NCBI Taxonomy" id="945553"/>
    <lineage>
        <taxon>Eukaryota</taxon>
        <taxon>Fungi</taxon>
        <taxon>Dikarya</taxon>
        <taxon>Basidiomycota</taxon>
        <taxon>Agaricomycotina</taxon>
        <taxon>Agaricomycetes</taxon>
        <taxon>Agaricomycetidae</taxon>
        <taxon>Agaricales</taxon>
        <taxon>Agaricineae</taxon>
        <taxon>Strophariaceae</taxon>
        <taxon>Hypholoma</taxon>
    </lineage>
</organism>
<dbReference type="Proteomes" id="UP000054270">
    <property type="component" value="Unassembled WGS sequence"/>
</dbReference>
<sequence length="311" mass="36127">MTAQSNTETIITLPPDILGHIADALGANWSYTVPRRTLQALSLTCTFMVPICRRYLFSKVGFGYSENYNERKDLREWRNGRNEFLLTQPTITSHYVKFLEVDTMLKFSTSDYDLLKIIRDTSPLTSVTISSSFSWDRIIEKKKTIVLSLLQKPIETLQIHGDQLEDWLVGIGSSLTANPQPRLRSVTLDLGEFDEENDEMILDELNSDLRQLSEKNILEVLKLQMTIKVYQDSEPIKYFTEWAADFDEILTDFGAFPALREVIVDLTWFTRDTAELCYDSRSADELTKAQFPRLLESRVIDFRYFFDWDSY</sequence>
<dbReference type="STRING" id="945553.A0A0D2KGW7"/>
<dbReference type="AlphaFoldDB" id="A0A0D2KGW7"/>
<accession>A0A0D2KGW7</accession>
<name>A0A0D2KGW7_HYPSF</name>
<gene>
    <name evidence="1" type="ORF">HYPSUDRAFT_49604</name>
</gene>
<evidence type="ECO:0000313" key="2">
    <source>
        <dbReference type="Proteomes" id="UP000054270"/>
    </source>
</evidence>
<evidence type="ECO:0008006" key="3">
    <source>
        <dbReference type="Google" id="ProtNLM"/>
    </source>
</evidence>
<evidence type="ECO:0000313" key="1">
    <source>
        <dbReference type="EMBL" id="KJA13792.1"/>
    </source>
</evidence>
<reference evidence="2" key="1">
    <citation type="submission" date="2014-04" db="EMBL/GenBank/DDBJ databases">
        <title>Evolutionary Origins and Diversification of the Mycorrhizal Mutualists.</title>
        <authorList>
            <consortium name="DOE Joint Genome Institute"/>
            <consortium name="Mycorrhizal Genomics Consortium"/>
            <person name="Kohler A."/>
            <person name="Kuo A."/>
            <person name="Nagy L.G."/>
            <person name="Floudas D."/>
            <person name="Copeland A."/>
            <person name="Barry K.W."/>
            <person name="Cichocki N."/>
            <person name="Veneault-Fourrey C."/>
            <person name="LaButti K."/>
            <person name="Lindquist E.A."/>
            <person name="Lipzen A."/>
            <person name="Lundell T."/>
            <person name="Morin E."/>
            <person name="Murat C."/>
            <person name="Riley R."/>
            <person name="Ohm R."/>
            <person name="Sun H."/>
            <person name="Tunlid A."/>
            <person name="Henrissat B."/>
            <person name="Grigoriev I.V."/>
            <person name="Hibbett D.S."/>
            <person name="Martin F."/>
        </authorList>
    </citation>
    <scope>NUCLEOTIDE SEQUENCE [LARGE SCALE GENOMIC DNA]</scope>
    <source>
        <strain evidence="2">FD-334 SS-4</strain>
    </source>
</reference>
<keyword evidence="2" id="KW-1185">Reference proteome</keyword>